<organism evidence="1 2">
    <name type="scientific">Sporomusa sphaeroides DSM 2875</name>
    <dbReference type="NCBI Taxonomy" id="1337886"/>
    <lineage>
        <taxon>Bacteria</taxon>
        <taxon>Bacillati</taxon>
        <taxon>Bacillota</taxon>
        <taxon>Negativicutes</taxon>
        <taxon>Selenomonadales</taxon>
        <taxon>Sporomusaceae</taxon>
        <taxon>Sporomusa</taxon>
    </lineage>
</organism>
<name>A0ABM9W9W7_9FIRM</name>
<keyword evidence="2" id="KW-1185">Reference proteome</keyword>
<comment type="caution">
    <text evidence="1">The sequence shown here is derived from an EMBL/GenBank/DDBJ whole genome shotgun (WGS) entry which is preliminary data.</text>
</comment>
<evidence type="ECO:0000313" key="2">
    <source>
        <dbReference type="Proteomes" id="UP000245702"/>
    </source>
</evidence>
<dbReference type="Proteomes" id="UP000245702">
    <property type="component" value="Unassembled WGS sequence"/>
</dbReference>
<proteinExistence type="predicted"/>
<sequence length="568" mass="59199">MNDSFVADHVDVTAKLDAGGRLLISHNKRGAKYTLTDLGGTARTVILDQLNSTTYTESRYVGSNGYAAAFNGNKSLSGGVTIEAGRNDVLRFNVGGTGYEVTLAAGTYTQDGIIDQLNEVFTTKGITAQANLSGSVLQLAYTGAGAGSIGTVSGGAAYALMGGAGSVSVSQGSYKLEEGNSTPIASGRATVSGTTRLTNGVQIVTGYNDTLTFRLDGEDKVITLGGGWYTGAGLLAAIKSGLSGMDITARYDSYDRLIFEHKNAGGGIPLFPYSLDNFGGNALSAIMTTNMPMGYSTGGAPSASYIIGAANVSNVTISTGVNDSLTVRVNNADHVITLTAGTYTQAALVAELNKQLADEGIGSDIVASASSTSLQIRSRTMGTATQLNSVAGNSVNTLFRRSVPYYNYANVSTPSASDTYIDGRTDLLPGVSIAAGVNDKLSFDIHNGSVVERKTITLDAGDYTADGLVNMVNAKLQAQNLLVVASSKKVQTPQNMKTVLTLTYSPGVDGNFAIDGIGGSASYSVFYPGPYDLQRRDRGTFLIWRLFLQHHANTGSPTPICESIILLF</sequence>
<evidence type="ECO:0000313" key="1">
    <source>
        <dbReference type="EMBL" id="CVK21900.1"/>
    </source>
</evidence>
<accession>A0ABM9W9W7</accession>
<dbReference type="EMBL" id="FCOW01000056">
    <property type="protein sequence ID" value="CVK21900.1"/>
    <property type="molecule type" value="Genomic_DNA"/>
</dbReference>
<protein>
    <submittedName>
        <fullName evidence="1">Uncharacterized protein</fullName>
    </submittedName>
</protein>
<gene>
    <name evidence="1" type="ORF">SSPH_04621</name>
</gene>
<reference evidence="1 2" key="1">
    <citation type="submission" date="2016-01" db="EMBL/GenBank/DDBJ databases">
        <authorList>
            <person name="Brown R."/>
        </authorList>
    </citation>
    <scope>NUCLEOTIDE SEQUENCE [LARGE SCALE GENOMIC DNA]</scope>
    <source>
        <strain evidence="1">Sporomusa sphaeroides DSM 2875</strain>
    </source>
</reference>